<evidence type="ECO:0000256" key="1">
    <source>
        <dbReference type="SAM" id="SignalP"/>
    </source>
</evidence>
<proteinExistence type="predicted"/>
<dbReference type="AlphaFoldDB" id="A0A318S6A4"/>
<feature type="chain" id="PRO_5016430277" description="DUF3108 domain-containing protein" evidence="1">
    <location>
        <begin position="18"/>
        <end position="176"/>
    </location>
</feature>
<evidence type="ECO:0000259" key="2">
    <source>
        <dbReference type="Pfam" id="PF21347"/>
    </source>
</evidence>
<sequence length="176" mass="18699">MRFLLSAVVALSTSALASSYFPSAPGTTWKLSNGEVQKLLQSSTLRGVKITPLQHTVSGKLVSEDLLEFRGNAVFLRGTRQNGRLTWYDTPLTIYPGSPLSPGQTWSSSAAGITLASRVMGTEPVTTSAGRFNALVIRNDVKTASGASSTTYSYFVPGVGTVRYMSGNGSVVDLTR</sequence>
<dbReference type="OrthoDB" id="69583at2"/>
<name>A0A318S6A4_9DEIO</name>
<keyword evidence="1" id="KW-0732">Signal</keyword>
<accession>A0A318S6A4</accession>
<evidence type="ECO:0000313" key="4">
    <source>
        <dbReference type="Proteomes" id="UP000248326"/>
    </source>
</evidence>
<reference evidence="3 4" key="1">
    <citation type="submission" date="2018-06" db="EMBL/GenBank/DDBJ databases">
        <title>Genomic Encyclopedia of Type Strains, Phase IV (KMG-IV): sequencing the most valuable type-strain genomes for metagenomic binning, comparative biology and taxonomic classification.</title>
        <authorList>
            <person name="Goeker M."/>
        </authorList>
    </citation>
    <scope>NUCLEOTIDE SEQUENCE [LARGE SCALE GENOMIC DNA]</scope>
    <source>
        <strain evidence="3 4">DSM 18048</strain>
    </source>
</reference>
<gene>
    <name evidence="3" type="ORF">DES52_10560</name>
</gene>
<protein>
    <recommendedName>
        <fullName evidence="2">DUF3108 domain-containing protein</fullName>
    </recommendedName>
</protein>
<dbReference type="Gene3D" id="2.40.360.20">
    <property type="match status" value="1"/>
</dbReference>
<dbReference type="EMBL" id="QJSX01000005">
    <property type="protein sequence ID" value="PYE54423.1"/>
    <property type="molecule type" value="Genomic_DNA"/>
</dbReference>
<dbReference type="Proteomes" id="UP000248326">
    <property type="component" value="Unassembled WGS sequence"/>
</dbReference>
<dbReference type="RefSeq" id="WP_110886404.1">
    <property type="nucleotide sequence ID" value="NZ_QJSX01000005.1"/>
</dbReference>
<comment type="caution">
    <text evidence="3">The sequence shown here is derived from an EMBL/GenBank/DDBJ whole genome shotgun (WGS) entry which is preliminary data.</text>
</comment>
<organism evidence="3 4">
    <name type="scientific">Deinococcus yavapaiensis KR-236</name>
    <dbReference type="NCBI Taxonomy" id="694435"/>
    <lineage>
        <taxon>Bacteria</taxon>
        <taxon>Thermotogati</taxon>
        <taxon>Deinococcota</taxon>
        <taxon>Deinococci</taxon>
        <taxon>Deinococcales</taxon>
        <taxon>Deinococcaceae</taxon>
        <taxon>Deinococcus</taxon>
    </lineage>
</organism>
<feature type="domain" description="DUF3108" evidence="2">
    <location>
        <begin position="118"/>
        <end position="163"/>
    </location>
</feature>
<dbReference type="Pfam" id="PF21347">
    <property type="entry name" value="DUF3108_like"/>
    <property type="match status" value="1"/>
</dbReference>
<dbReference type="InterPro" id="IPR049279">
    <property type="entry name" value="DUF3108-like"/>
</dbReference>
<keyword evidence="4" id="KW-1185">Reference proteome</keyword>
<feature type="signal peptide" evidence="1">
    <location>
        <begin position="1"/>
        <end position="17"/>
    </location>
</feature>
<evidence type="ECO:0000313" key="3">
    <source>
        <dbReference type="EMBL" id="PYE54423.1"/>
    </source>
</evidence>